<dbReference type="Proteomes" id="UP000193411">
    <property type="component" value="Unassembled WGS sequence"/>
</dbReference>
<name>A0A1Y2HNL4_9FUNG</name>
<comment type="caution">
    <text evidence="2">The sequence shown here is derived from an EMBL/GenBank/DDBJ whole genome shotgun (WGS) entry which is preliminary data.</text>
</comment>
<dbReference type="AlphaFoldDB" id="A0A1Y2HNL4"/>
<evidence type="ECO:0000313" key="3">
    <source>
        <dbReference type="Proteomes" id="UP000193411"/>
    </source>
</evidence>
<protein>
    <submittedName>
        <fullName evidence="2">Uncharacterized protein</fullName>
    </submittedName>
</protein>
<evidence type="ECO:0000313" key="2">
    <source>
        <dbReference type="EMBL" id="ORZ36186.1"/>
    </source>
</evidence>
<evidence type="ECO:0000256" key="1">
    <source>
        <dbReference type="SAM" id="MobiDB-lite"/>
    </source>
</evidence>
<dbReference type="EMBL" id="MCFL01000018">
    <property type="protein sequence ID" value="ORZ36186.1"/>
    <property type="molecule type" value="Genomic_DNA"/>
</dbReference>
<organism evidence="2 3">
    <name type="scientific">Catenaria anguillulae PL171</name>
    <dbReference type="NCBI Taxonomy" id="765915"/>
    <lineage>
        <taxon>Eukaryota</taxon>
        <taxon>Fungi</taxon>
        <taxon>Fungi incertae sedis</taxon>
        <taxon>Blastocladiomycota</taxon>
        <taxon>Blastocladiomycetes</taxon>
        <taxon>Blastocladiales</taxon>
        <taxon>Catenariaceae</taxon>
        <taxon>Catenaria</taxon>
    </lineage>
</organism>
<proteinExistence type="predicted"/>
<keyword evidence="3" id="KW-1185">Reference proteome</keyword>
<feature type="region of interest" description="Disordered" evidence="1">
    <location>
        <begin position="31"/>
        <end position="83"/>
    </location>
</feature>
<reference evidence="2 3" key="1">
    <citation type="submission" date="2016-07" db="EMBL/GenBank/DDBJ databases">
        <title>Pervasive Adenine N6-methylation of Active Genes in Fungi.</title>
        <authorList>
            <consortium name="DOE Joint Genome Institute"/>
            <person name="Mondo S.J."/>
            <person name="Dannebaum R.O."/>
            <person name="Kuo R.C."/>
            <person name="Labutti K."/>
            <person name="Haridas S."/>
            <person name="Kuo A."/>
            <person name="Salamov A."/>
            <person name="Ahrendt S.R."/>
            <person name="Lipzen A."/>
            <person name="Sullivan W."/>
            <person name="Andreopoulos W.B."/>
            <person name="Clum A."/>
            <person name="Lindquist E."/>
            <person name="Daum C."/>
            <person name="Ramamoorthy G.K."/>
            <person name="Gryganskyi A."/>
            <person name="Culley D."/>
            <person name="Magnuson J.K."/>
            <person name="James T.Y."/>
            <person name="O'Malley M.A."/>
            <person name="Stajich J.E."/>
            <person name="Spatafora J.W."/>
            <person name="Visel A."/>
            <person name="Grigoriev I.V."/>
        </authorList>
    </citation>
    <scope>NUCLEOTIDE SEQUENCE [LARGE SCALE GENOMIC DNA]</scope>
    <source>
        <strain evidence="2 3">PL171</strain>
    </source>
</reference>
<gene>
    <name evidence="2" type="ORF">BCR44DRAFT_1432958</name>
</gene>
<sequence length="197" mass="21749">MSSQAETCLQCTRRRVTKLISIPPRQSFWPASRPLPACRELSSQSPTRAKRRGDVDRRLSAPTCTGPSLGDCSRRDPAQSTSFPPSASATLFFLSCSWFSRPSEPCQLATASVIRQSLSPAAPCNLAIFRPLDIALMLFPSRIIFRKPTATFRNVPFFHFRCFHTPVAVVDQRAIRSLAPSACRLTSPNAEQQSPAP</sequence>
<accession>A0A1Y2HNL4</accession>